<dbReference type="SUPFAM" id="SSF140453">
    <property type="entry name" value="EsxAB dimer-like"/>
    <property type="match status" value="1"/>
</dbReference>
<protein>
    <recommendedName>
        <fullName evidence="3">WXG100 family type VII secretion target</fullName>
    </recommendedName>
</protein>
<dbReference type="InterPro" id="IPR036689">
    <property type="entry name" value="ESAT-6-like_sf"/>
</dbReference>
<accession>A0A285LSA9</accession>
<evidence type="ECO:0000313" key="2">
    <source>
        <dbReference type="Proteomes" id="UP000219565"/>
    </source>
</evidence>
<evidence type="ECO:0000313" key="1">
    <source>
        <dbReference type="EMBL" id="SNY87812.1"/>
    </source>
</evidence>
<sequence>MSSLQVDPDALRSTKPGFAAAAEKVLEAVRNVQTTVAAEGECWGGDEIGQNFAKEYTPGAEDGMKGIKGLGKSIEALSGGVDAIASAFQQQDELNAKALEKIRNSVE</sequence>
<dbReference type="STRING" id="1379680.GCA_001612615_03077"/>
<reference evidence="1 2" key="1">
    <citation type="submission" date="2017-09" db="EMBL/GenBank/DDBJ databases">
        <authorList>
            <person name="Ehlers B."/>
            <person name="Leendertz F.H."/>
        </authorList>
    </citation>
    <scope>NUCLEOTIDE SEQUENCE [LARGE SCALE GENOMIC DNA]</scope>
    <source>
        <strain evidence="1 2">DSM 45537</strain>
    </source>
</reference>
<dbReference type="EMBL" id="OBEG01000005">
    <property type="protein sequence ID" value="SNY87812.1"/>
    <property type="molecule type" value="Genomic_DNA"/>
</dbReference>
<evidence type="ECO:0008006" key="3">
    <source>
        <dbReference type="Google" id="ProtNLM"/>
    </source>
</evidence>
<dbReference type="RefSeq" id="WP_097246794.1">
    <property type="nucleotide sequence ID" value="NZ_OBEG01000005.1"/>
</dbReference>
<dbReference type="Proteomes" id="UP000219565">
    <property type="component" value="Unassembled WGS sequence"/>
</dbReference>
<organism evidence="1 2">
    <name type="scientific">Nocardia amikacinitolerans</name>
    <dbReference type="NCBI Taxonomy" id="756689"/>
    <lineage>
        <taxon>Bacteria</taxon>
        <taxon>Bacillati</taxon>
        <taxon>Actinomycetota</taxon>
        <taxon>Actinomycetes</taxon>
        <taxon>Mycobacteriales</taxon>
        <taxon>Nocardiaceae</taxon>
        <taxon>Nocardia</taxon>
    </lineage>
</organism>
<gene>
    <name evidence="1" type="ORF">SAMN04244553_4767</name>
</gene>
<dbReference type="OrthoDB" id="4247883at2"/>
<proteinExistence type="predicted"/>
<name>A0A285LSA9_9NOCA</name>
<dbReference type="AlphaFoldDB" id="A0A285LSA9"/>
<dbReference type="Gene3D" id="1.10.287.1060">
    <property type="entry name" value="ESAT-6-like"/>
    <property type="match status" value="1"/>
</dbReference>
<keyword evidence="2" id="KW-1185">Reference proteome</keyword>